<accession>A0A1C7AF52</accession>
<keyword evidence="1" id="KW-1133">Transmembrane helix</keyword>
<evidence type="ECO:0000256" key="1">
    <source>
        <dbReference type="SAM" id="Phobius"/>
    </source>
</evidence>
<gene>
    <name evidence="2" type="ORF">SVA_3325</name>
</gene>
<proteinExistence type="predicted"/>
<keyword evidence="1" id="KW-0472">Membrane</keyword>
<feature type="transmembrane region" description="Helical" evidence="1">
    <location>
        <begin position="50"/>
        <end position="77"/>
    </location>
</feature>
<keyword evidence="1" id="KW-0812">Transmembrane</keyword>
<sequence>MMHRLRRYLVAGLLIWVPLGVTLLIIKFLVDLMDQTLLLLPAGLRPENLLGFRIPGLGILLTAAIVVGTGVVVTNLFGQQLLHLGERLLDRIPLVRTIYTSVKKLTEAIFHGTGKSFRKVVLVEYPRKGIWSLAFLTGEGVHEVRDRTGQDLLTIFVPTTPNPTSGFILMLPREDVIELEMPVDDGLKMIISVGVVVPEGRKEALIAPRRAQAS</sequence>
<dbReference type="OrthoDB" id="9780267at2"/>
<evidence type="ECO:0000313" key="2">
    <source>
        <dbReference type="EMBL" id="BAU49872.1"/>
    </source>
</evidence>
<dbReference type="PANTHER" id="PTHR31876">
    <property type="entry name" value="COV-LIKE PROTEIN 1"/>
    <property type="match status" value="1"/>
</dbReference>
<dbReference type="EMBL" id="AP014936">
    <property type="protein sequence ID" value="BAU49872.1"/>
    <property type="molecule type" value="Genomic_DNA"/>
</dbReference>
<organism evidence="2 3">
    <name type="scientific">Sulfurifustis variabilis</name>
    <dbReference type="NCBI Taxonomy" id="1675686"/>
    <lineage>
        <taxon>Bacteria</taxon>
        <taxon>Pseudomonadati</taxon>
        <taxon>Pseudomonadota</taxon>
        <taxon>Gammaproteobacteria</taxon>
        <taxon>Acidiferrobacterales</taxon>
        <taxon>Acidiferrobacteraceae</taxon>
        <taxon>Sulfurifustis</taxon>
    </lineage>
</organism>
<dbReference type="Proteomes" id="UP000218899">
    <property type="component" value="Chromosome"/>
</dbReference>
<dbReference type="Pfam" id="PF04367">
    <property type="entry name" value="DUF502"/>
    <property type="match status" value="1"/>
</dbReference>
<protein>
    <submittedName>
        <fullName evidence="2">Membrane protein</fullName>
    </submittedName>
</protein>
<evidence type="ECO:0000313" key="3">
    <source>
        <dbReference type="Proteomes" id="UP000218899"/>
    </source>
</evidence>
<keyword evidence="3" id="KW-1185">Reference proteome</keyword>
<dbReference type="PANTHER" id="PTHR31876:SF26">
    <property type="entry name" value="PROTEIN LIKE COV 2"/>
    <property type="match status" value="1"/>
</dbReference>
<dbReference type="RefSeq" id="WP_096462226.1">
    <property type="nucleotide sequence ID" value="NZ_AP014936.1"/>
</dbReference>
<reference evidence="2 3" key="1">
    <citation type="submission" date="2015-08" db="EMBL/GenBank/DDBJ databases">
        <title>Complete genome sequence of Sulfurifustis variabilis.</title>
        <authorList>
            <person name="Miura A."/>
            <person name="Kojima H."/>
            <person name="Fukui M."/>
        </authorList>
    </citation>
    <scope>NUCLEOTIDE SEQUENCE [LARGE SCALE GENOMIC DNA]</scope>
    <source>
        <strain evidence="3">skN76</strain>
    </source>
</reference>
<name>A0A1C7AF52_9GAMM</name>
<feature type="transmembrane region" description="Helical" evidence="1">
    <location>
        <begin position="7"/>
        <end position="30"/>
    </location>
</feature>
<dbReference type="KEGG" id="sva:SVA_3325"/>
<dbReference type="AlphaFoldDB" id="A0A1C7AF52"/>
<dbReference type="InterPro" id="IPR007462">
    <property type="entry name" value="COV1-like"/>
</dbReference>